<comment type="caution">
    <text evidence="9">The sequence shown here is derived from an EMBL/GenBank/DDBJ whole genome shotgun (WGS) entry which is preliminary data.</text>
</comment>
<dbReference type="NCBIfam" id="TIGR01145">
    <property type="entry name" value="ATP_synt_delta"/>
    <property type="match status" value="1"/>
</dbReference>
<dbReference type="Gene3D" id="1.10.520.20">
    <property type="entry name" value="N-terminal domain of the delta subunit of the F1F0-ATP synthase"/>
    <property type="match status" value="1"/>
</dbReference>
<dbReference type="EMBL" id="AFAY01000012">
    <property type="protein sequence ID" value="EGF11593.1"/>
    <property type="molecule type" value="Genomic_DNA"/>
</dbReference>
<organism evidence="9 10">
    <name type="scientific">Neisseria bacilliformis ATCC BAA-1200</name>
    <dbReference type="NCBI Taxonomy" id="888742"/>
    <lineage>
        <taxon>Bacteria</taxon>
        <taxon>Pseudomonadati</taxon>
        <taxon>Pseudomonadota</taxon>
        <taxon>Betaproteobacteria</taxon>
        <taxon>Neisseriales</taxon>
        <taxon>Neisseriaceae</taxon>
        <taxon>Neisseria</taxon>
    </lineage>
</organism>
<comment type="similarity">
    <text evidence="8">Belongs to the ATPase delta chain family.</text>
</comment>
<comment type="function">
    <text evidence="8">This protein is part of the stalk that links CF(0) to CF(1). It either transmits conformational changes from CF(0) to CF(1) or is implicated in proton conduction.</text>
</comment>
<gene>
    <name evidence="8 9" type="primary">atpH</name>
    <name evidence="9" type="ORF">HMPREF9123_0709</name>
</gene>
<keyword evidence="8" id="KW-1003">Cell membrane</keyword>
<evidence type="ECO:0000313" key="10">
    <source>
        <dbReference type="Proteomes" id="UP000004105"/>
    </source>
</evidence>
<keyword evidence="9" id="KW-0378">Hydrolase</keyword>
<dbReference type="SUPFAM" id="SSF47928">
    <property type="entry name" value="N-terminal domain of the delta subunit of the F1F0-ATP synthase"/>
    <property type="match status" value="1"/>
</dbReference>
<keyword evidence="6 8" id="KW-0139">CF(1)</keyword>
<dbReference type="GO" id="GO:0005886">
    <property type="term" value="C:plasma membrane"/>
    <property type="evidence" value="ECO:0007669"/>
    <property type="project" value="UniProtKB-SubCell"/>
</dbReference>
<keyword evidence="2 8" id="KW-0813">Transport</keyword>
<dbReference type="RefSeq" id="WP_007341720.1">
    <property type="nucleotide sequence ID" value="NZ_GL878494.1"/>
</dbReference>
<evidence type="ECO:0000256" key="6">
    <source>
        <dbReference type="ARBA" id="ARBA00023196"/>
    </source>
</evidence>
<comment type="subcellular location">
    <subcellularLocation>
        <location evidence="8">Cell membrane</location>
        <topology evidence="8">Peripheral membrane protein</topology>
    </subcellularLocation>
    <subcellularLocation>
        <location evidence="1">Membrane</location>
    </subcellularLocation>
</comment>
<sequence>MAEFATIARPYAKALFDLADDKQQAESWLGGLKELAWIVQQPSVSTLLDDTSDTVEYKVKFLLDLLSDNQAVKNEMFCNFVKVVAEAKRFFVLPEVYAQYQDLVLSRNHTKHAVIYSAFEFAGEGQKAKLLADLERHFNTSLDATFKVSPELIGGIKVEVGDQVLDLSVQNKLQKLYSAMIN</sequence>
<accession>F2BAK6</accession>
<dbReference type="PRINTS" id="PR00125">
    <property type="entry name" value="ATPASEDELTA"/>
</dbReference>
<keyword evidence="3 8" id="KW-0375">Hydrogen ion transport</keyword>
<keyword evidence="4 8" id="KW-0406">Ion transport</keyword>
<evidence type="ECO:0000256" key="1">
    <source>
        <dbReference type="ARBA" id="ARBA00004370"/>
    </source>
</evidence>
<name>F2BAK6_9NEIS</name>
<protein>
    <recommendedName>
        <fullName evidence="8">ATP synthase subunit delta</fullName>
    </recommendedName>
    <alternativeName>
        <fullName evidence="8">ATP synthase F(1) sector subunit delta</fullName>
    </alternativeName>
    <alternativeName>
        <fullName evidence="8">F-type ATPase subunit delta</fullName>
        <shortName evidence="8">F-ATPase subunit delta</shortName>
    </alternativeName>
</protein>
<evidence type="ECO:0000256" key="2">
    <source>
        <dbReference type="ARBA" id="ARBA00022448"/>
    </source>
</evidence>
<evidence type="ECO:0000256" key="5">
    <source>
        <dbReference type="ARBA" id="ARBA00023136"/>
    </source>
</evidence>
<evidence type="ECO:0000256" key="7">
    <source>
        <dbReference type="ARBA" id="ARBA00023310"/>
    </source>
</evidence>
<keyword evidence="10" id="KW-1185">Reference proteome</keyword>
<dbReference type="Pfam" id="PF00213">
    <property type="entry name" value="OSCP"/>
    <property type="match status" value="1"/>
</dbReference>
<evidence type="ECO:0000313" key="9">
    <source>
        <dbReference type="EMBL" id="EGF11593.1"/>
    </source>
</evidence>
<dbReference type="GO" id="GO:0016787">
    <property type="term" value="F:hydrolase activity"/>
    <property type="evidence" value="ECO:0007669"/>
    <property type="project" value="UniProtKB-KW"/>
</dbReference>
<evidence type="ECO:0000256" key="3">
    <source>
        <dbReference type="ARBA" id="ARBA00022781"/>
    </source>
</evidence>
<dbReference type="InterPro" id="IPR026015">
    <property type="entry name" value="ATP_synth_OSCP/delta_N_sf"/>
</dbReference>
<keyword evidence="7 8" id="KW-0066">ATP synthesis</keyword>
<dbReference type="InterPro" id="IPR000711">
    <property type="entry name" value="ATPase_OSCP/dsu"/>
</dbReference>
<dbReference type="STRING" id="267212.GCA_001063965_00632"/>
<keyword evidence="5 8" id="KW-0472">Membrane</keyword>
<dbReference type="AlphaFoldDB" id="F2BAK6"/>
<evidence type="ECO:0000256" key="8">
    <source>
        <dbReference type="HAMAP-Rule" id="MF_01416"/>
    </source>
</evidence>
<comment type="function">
    <text evidence="8">F(1)F(0) ATP synthase produces ATP from ADP in the presence of a proton or sodium gradient. F-type ATPases consist of two structural domains, F(1) containing the extramembraneous catalytic core and F(0) containing the membrane proton channel, linked together by a central stalk and a peripheral stalk. During catalysis, ATP synthesis in the catalytic domain of F(1) is coupled via a rotary mechanism of the central stalk subunits to proton translocation.</text>
</comment>
<dbReference type="GO" id="GO:0045259">
    <property type="term" value="C:proton-transporting ATP synthase complex"/>
    <property type="evidence" value="ECO:0007669"/>
    <property type="project" value="UniProtKB-KW"/>
</dbReference>
<proteinExistence type="inferred from homology"/>
<dbReference type="Proteomes" id="UP000004105">
    <property type="component" value="Unassembled WGS sequence"/>
</dbReference>
<dbReference type="PANTHER" id="PTHR11910">
    <property type="entry name" value="ATP SYNTHASE DELTA CHAIN"/>
    <property type="match status" value="1"/>
</dbReference>
<dbReference type="OrthoDB" id="9816221at2"/>
<dbReference type="GO" id="GO:0046933">
    <property type="term" value="F:proton-transporting ATP synthase activity, rotational mechanism"/>
    <property type="evidence" value="ECO:0007669"/>
    <property type="project" value="UniProtKB-UniRule"/>
</dbReference>
<reference evidence="9 10" key="1">
    <citation type="submission" date="2011-02" db="EMBL/GenBank/DDBJ databases">
        <authorList>
            <person name="Muzny D."/>
            <person name="Qin X."/>
            <person name="Deng J."/>
            <person name="Jiang H."/>
            <person name="Liu Y."/>
            <person name="Qu J."/>
            <person name="Song X.-Z."/>
            <person name="Zhang L."/>
            <person name="Thornton R."/>
            <person name="Coyle M."/>
            <person name="Francisco L."/>
            <person name="Jackson L."/>
            <person name="Javaid M."/>
            <person name="Korchina V."/>
            <person name="Kovar C."/>
            <person name="Mata R."/>
            <person name="Mathew T."/>
            <person name="Ngo R."/>
            <person name="Nguyen L."/>
            <person name="Nguyen N."/>
            <person name="Okwuonu G."/>
            <person name="Ongeri F."/>
            <person name="Pham C."/>
            <person name="Simmons D."/>
            <person name="Wilczek-Boney K."/>
            <person name="Hale W."/>
            <person name="Jakkamsetti A."/>
            <person name="Pham P."/>
            <person name="Ruth R."/>
            <person name="San Lucas F."/>
            <person name="Warren J."/>
            <person name="Zhang J."/>
            <person name="Zhao Z."/>
            <person name="Zhou C."/>
            <person name="Zhu D."/>
            <person name="Lee S."/>
            <person name="Bess C."/>
            <person name="Blankenburg K."/>
            <person name="Forbes L."/>
            <person name="Fu Q."/>
            <person name="Gubbala S."/>
            <person name="Hirani K."/>
            <person name="Jayaseelan J.C."/>
            <person name="Lara F."/>
            <person name="Munidasa M."/>
            <person name="Palculict T."/>
            <person name="Patil S."/>
            <person name="Pu L.-L."/>
            <person name="Saada N."/>
            <person name="Tang L."/>
            <person name="Weissenberger G."/>
            <person name="Zhu Y."/>
            <person name="Hemphill L."/>
            <person name="Shang Y."/>
            <person name="Youmans B."/>
            <person name="Ayvaz T."/>
            <person name="Ross M."/>
            <person name="Santibanez J."/>
            <person name="Aqrawi P."/>
            <person name="Gross S."/>
            <person name="Joshi V."/>
            <person name="Fowler G."/>
            <person name="Nazareth L."/>
            <person name="Reid J."/>
            <person name="Worley K."/>
            <person name="Petrosino J."/>
            <person name="Highlander S."/>
            <person name="Gibbs R."/>
        </authorList>
    </citation>
    <scope>NUCLEOTIDE SEQUENCE [LARGE SCALE GENOMIC DNA]</scope>
    <source>
        <strain evidence="9 10">ATCC BAA-1200</strain>
    </source>
</reference>
<dbReference type="NCBIfam" id="NF004402">
    <property type="entry name" value="PRK05758.2-2"/>
    <property type="match status" value="1"/>
</dbReference>
<evidence type="ECO:0000256" key="4">
    <source>
        <dbReference type="ARBA" id="ARBA00023065"/>
    </source>
</evidence>
<dbReference type="HAMAP" id="MF_01416">
    <property type="entry name" value="ATP_synth_delta_bact"/>
    <property type="match status" value="1"/>
</dbReference>
<dbReference type="HOGENOM" id="CLU_085114_3_0_4"/>